<reference evidence="3" key="1">
    <citation type="journal article" date="2019" name="Int. J. Syst. Evol. Microbiol.">
        <title>The Global Catalogue of Microorganisms (GCM) 10K type strain sequencing project: providing services to taxonomists for standard genome sequencing and annotation.</title>
        <authorList>
            <consortium name="The Broad Institute Genomics Platform"/>
            <consortium name="The Broad Institute Genome Sequencing Center for Infectious Disease"/>
            <person name="Wu L."/>
            <person name="Ma J."/>
        </authorList>
    </citation>
    <scope>NUCLEOTIDE SEQUENCE [LARGE SCALE GENOMIC DNA]</scope>
    <source>
        <strain evidence="3">KCTC 52640</strain>
    </source>
</reference>
<evidence type="ECO:0000313" key="2">
    <source>
        <dbReference type="EMBL" id="MFC3103171.1"/>
    </source>
</evidence>
<accession>A0ABV7ENX1</accession>
<dbReference type="Pfam" id="PF09848">
    <property type="entry name" value="SLFN-g3_helicase"/>
    <property type="match status" value="1"/>
</dbReference>
<dbReference type="InterPro" id="IPR027417">
    <property type="entry name" value="P-loop_NTPase"/>
</dbReference>
<organism evidence="2 3">
    <name type="scientific">Salinisphaera aquimarina</name>
    <dbReference type="NCBI Taxonomy" id="2094031"/>
    <lineage>
        <taxon>Bacteria</taxon>
        <taxon>Pseudomonadati</taxon>
        <taxon>Pseudomonadota</taxon>
        <taxon>Gammaproteobacteria</taxon>
        <taxon>Salinisphaerales</taxon>
        <taxon>Salinisphaeraceae</taxon>
        <taxon>Salinisphaera</taxon>
    </lineage>
</organism>
<dbReference type="SUPFAM" id="SSF52540">
    <property type="entry name" value="P-loop containing nucleoside triphosphate hydrolases"/>
    <property type="match status" value="1"/>
</dbReference>
<evidence type="ECO:0000313" key="3">
    <source>
        <dbReference type="Proteomes" id="UP001595462"/>
    </source>
</evidence>
<dbReference type="EMBL" id="JBHRSS010000003">
    <property type="protein sequence ID" value="MFC3103171.1"/>
    <property type="molecule type" value="Genomic_DNA"/>
</dbReference>
<gene>
    <name evidence="2" type="ORF">ACFOSU_04625</name>
</gene>
<name>A0ABV7ENX1_9GAMM</name>
<dbReference type="Gene3D" id="3.40.50.300">
    <property type="entry name" value="P-loop containing nucleotide triphosphate hydrolases"/>
    <property type="match status" value="1"/>
</dbReference>
<evidence type="ECO:0000259" key="1">
    <source>
        <dbReference type="Pfam" id="PF09848"/>
    </source>
</evidence>
<feature type="domain" description="Schlafen group 3-like DNA/RNA helicase" evidence="1">
    <location>
        <begin position="146"/>
        <end position="540"/>
    </location>
</feature>
<dbReference type="RefSeq" id="WP_380686943.1">
    <property type="nucleotide sequence ID" value="NZ_JBHRSS010000003.1"/>
</dbReference>
<dbReference type="InterPro" id="IPR018647">
    <property type="entry name" value="SLFN_3-like_DNA/RNA_helicase"/>
</dbReference>
<protein>
    <submittedName>
        <fullName evidence="2">DUF2075 domain-containing protein</fullName>
    </submittedName>
</protein>
<keyword evidence="3" id="KW-1185">Reference proteome</keyword>
<comment type="caution">
    <text evidence="2">The sequence shown here is derived from an EMBL/GenBank/DDBJ whole genome shotgun (WGS) entry which is preliminary data.</text>
</comment>
<sequence length="575" mass="64522">MGRTIVEPGDINQAWDYGLDLKNFHAGSYAADIFPVLIATKALKSDREWQPRHSDGVRPPACSGVDGLAGLIDRALVSRGVGSLDARSWAISAYQPTPTIIEAAQALYGQHSVEAIARNDAGAKNLSVTSNLVDQIILESQAKRTKSIVFITGVPGAGKTLVGLDVATRRRDVDAPTHAVFLSGNGPLVMVLQEALTRDELARSKAQGKPVRKGAVKQKVKPFIQNVHHFRDEGVRDRDRPPHDHVVIFDEAQRAWNQDRTSNFMSRRKGIANFDQSEPEFLISYMDRHNDWAVIVCLVGGGQEINTGEDGIAGWLESLHDRFPRWQVYISPELTDNEYAAGGALRKLGSQRELLTEKSLHLAVSMRSFRAENLSAFVKALLDSELDAAHQIAATLVQRYPIVVTRDLDAAKRWVREKARGNERFGLVASSQAHRMKPHAVDIRVKIDPVHWFLNGARDTRSSYYLEDVATEFHVQGLELDWICVTWDADLRRADSAWSCHRFRGSKWTKMHKPERQRYLLNAYRVLLTRARQGMVIFVPEGDEADPTRAPAFYDETYRYLRSMGIRSLDADEAI</sequence>
<dbReference type="Proteomes" id="UP001595462">
    <property type="component" value="Unassembled WGS sequence"/>
</dbReference>
<proteinExistence type="predicted"/>